<proteinExistence type="predicted"/>
<reference evidence="1" key="1">
    <citation type="journal article" date="2018" name="DNA Res.">
        <title>Multiple hybrid de novo genome assembly of finger millet, an orphan allotetraploid crop.</title>
        <authorList>
            <person name="Hatakeyama M."/>
            <person name="Aluri S."/>
            <person name="Balachadran M.T."/>
            <person name="Sivarajan S.R."/>
            <person name="Patrignani A."/>
            <person name="Gruter S."/>
            <person name="Poveda L."/>
            <person name="Shimizu-Inatsugi R."/>
            <person name="Baeten J."/>
            <person name="Francoijs K.J."/>
            <person name="Nataraja K.N."/>
            <person name="Reddy Y.A.N."/>
            <person name="Phadnis S."/>
            <person name="Ravikumar R.L."/>
            <person name="Schlapbach R."/>
            <person name="Sreeman S.M."/>
            <person name="Shimizu K.K."/>
        </authorList>
    </citation>
    <scope>NUCLEOTIDE SEQUENCE</scope>
</reference>
<evidence type="ECO:0000313" key="1">
    <source>
        <dbReference type="EMBL" id="GJN19249.1"/>
    </source>
</evidence>
<reference evidence="1" key="2">
    <citation type="submission" date="2021-12" db="EMBL/GenBank/DDBJ databases">
        <title>Resequencing data analysis of finger millet.</title>
        <authorList>
            <person name="Hatakeyama M."/>
            <person name="Aluri S."/>
            <person name="Balachadran M.T."/>
            <person name="Sivarajan S.R."/>
            <person name="Poveda L."/>
            <person name="Shimizu-Inatsugi R."/>
            <person name="Schlapbach R."/>
            <person name="Sreeman S.M."/>
            <person name="Shimizu K.K."/>
        </authorList>
    </citation>
    <scope>NUCLEOTIDE SEQUENCE</scope>
</reference>
<sequence>MLTESPARLDQCDLRVVDEVRDGALQVVGLRLEVGVEDDHVLALAHVRVLHPRAQRAGLVTLAVVTDLVRDVDALARPTLALHTDHFL</sequence>
<accession>A0AAV5E9R9</accession>
<dbReference type="Proteomes" id="UP001054889">
    <property type="component" value="Unassembled WGS sequence"/>
</dbReference>
<evidence type="ECO:0000313" key="2">
    <source>
        <dbReference type="Proteomes" id="UP001054889"/>
    </source>
</evidence>
<name>A0AAV5E9R9_ELECO</name>
<protein>
    <submittedName>
        <fullName evidence="1">Uncharacterized protein</fullName>
    </submittedName>
</protein>
<keyword evidence="2" id="KW-1185">Reference proteome</keyword>
<comment type="caution">
    <text evidence="1">The sequence shown here is derived from an EMBL/GenBank/DDBJ whole genome shotgun (WGS) entry which is preliminary data.</text>
</comment>
<gene>
    <name evidence="1" type="primary">gb06501</name>
    <name evidence="1" type="ORF">PR202_gb06501</name>
</gene>
<organism evidence="1 2">
    <name type="scientific">Eleusine coracana subsp. coracana</name>
    <dbReference type="NCBI Taxonomy" id="191504"/>
    <lineage>
        <taxon>Eukaryota</taxon>
        <taxon>Viridiplantae</taxon>
        <taxon>Streptophyta</taxon>
        <taxon>Embryophyta</taxon>
        <taxon>Tracheophyta</taxon>
        <taxon>Spermatophyta</taxon>
        <taxon>Magnoliopsida</taxon>
        <taxon>Liliopsida</taxon>
        <taxon>Poales</taxon>
        <taxon>Poaceae</taxon>
        <taxon>PACMAD clade</taxon>
        <taxon>Chloridoideae</taxon>
        <taxon>Cynodonteae</taxon>
        <taxon>Eleusininae</taxon>
        <taxon>Eleusine</taxon>
    </lineage>
</organism>
<dbReference type="EMBL" id="BQKI01000074">
    <property type="protein sequence ID" value="GJN19249.1"/>
    <property type="molecule type" value="Genomic_DNA"/>
</dbReference>
<dbReference type="AlphaFoldDB" id="A0AAV5E9R9"/>